<dbReference type="InterPro" id="IPR036259">
    <property type="entry name" value="MFS_trans_sf"/>
</dbReference>
<protein>
    <submittedName>
        <fullName evidence="10">Major facilitator superfamily domain-containing protein</fullName>
    </submittedName>
</protein>
<feature type="transmembrane region" description="Helical" evidence="8">
    <location>
        <begin position="57"/>
        <end position="75"/>
    </location>
</feature>
<gene>
    <name evidence="10" type="ORF">BD289DRAFT_129888</name>
</gene>
<feature type="transmembrane region" description="Helical" evidence="8">
    <location>
        <begin position="350"/>
        <end position="368"/>
    </location>
</feature>
<organism evidence="10 11">
    <name type="scientific">Coniella lustricola</name>
    <dbReference type="NCBI Taxonomy" id="2025994"/>
    <lineage>
        <taxon>Eukaryota</taxon>
        <taxon>Fungi</taxon>
        <taxon>Dikarya</taxon>
        <taxon>Ascomycota</taxon>
        <taxon>Pezizomycotina</taxon>
        <taxon>Sordariomycetes</taxon>
        <taxon>Sordariomycetidae</taxon>
        <taxon>Diaporthales</taxon>
        <taxon>Schizoparmaceae</taxon>
        <taxon>Coniella</taxon>
    </lineage>
</organism>
<dbReference type="InterPro" id="IPR020846">
    <property type="entry name" value="MFS_dom"/>
</dbReference>
<evidence type="ECO:0000256" key="8">
    <source>
        <dbReference type="SAM" id="Phobius"/>
    </source>
</evidence>
<dbReference type="Proteomes" id="UP000241462">
    <property type="component" value="Unassembled WGS sequence"/>
</dbReference>
<accession>A0A2T2ZW38</accession>
<evidence type="ECO:0000313" key="10">
    <source>
        <dbReference type="EMBL" id="PSR78120.1"/>
    </source>
</evidence>
<comment type="similarity">
    <text evidence="2">Belongs to the major facilitator superfamily.</text>
</comment>
<evidence type="ECO:0000256" key="1">
    <source>
        <dbReference type="ARBA" id="ARBA00004127"/>
    </source>
</evidence>
<keyword evidence="4 8" id="KW-0812">Transmembrane</keyword>
<feature type="transmembrane region" description="Helical" evidence="8">
    <location>
        <begin position="283"/>
        <end position="304"/>
    </location>
</feature>
<feature type="transmembrane region" description="Helical" evidence="8">
    <location>
        <begin position="216"/>
        <end position="235"/>
    </location>
</feature>
<feature type="transmembrane region" description="Helical" evidence="8">
    <location>
        <begin position="374"/>
        <end position="396"/>
    </location>
</feature>
<dbReference type="InterPro" id="IPR011701">
    <property type="entry name" value="MFS"/>
</dbReference>
<dbReference type="SUPFAM" id="SSF103473">
    <property type="entry name" value="MFS general substrate transporter"/>
    <property type="match status" value="1"/>
</dbReference>
<dbReference type="GO" id="GO:0046943">
    <property type="term" value="F:carboxylic acid transmembrane transporter activity"/>
    <property type="evidence" value="ECO:0007669"/>
    <property type="project" value="UniProtKB-ARBA"/>
</dbReference>
<evidence type="ECO:0000256" key="3">
    <source>
        <dbReference type="ARBA" id="ARBA00022448"/>
    </source>
</evidence>
<name>A0A2T2ZW38_9PEZI</name>
<evidence type="ECO:0000313" key="11">
    <source>
        <dbReference type="Proteomes" id="UP000241462"/>
    </source>
</evidence>
<feature type="domain" description="Major facilitator superfamily (MFS) profile" evidence="9">
    <location>
        <begin position="23"/>
        <end position="511"/>
    </location>
</feature>
<dbReference type="PROSITE" id="PS50850">
    <property type="entry name" value="MFS"/>
    <property type="match status" value="1"/>
</dbReference>
<dbReference type="AlphaFoldDB" id="A0A2T2ZW38"/>
<feature type="transmembrane region" description="Helical" evidence="8">
    <location>
        <begin position="113"/>
        <end position="134"/>
    </location>
</feature>
<evidence type="ECO:0000256" key="6">
    <source>
        <dbReference type="ARBA" id="ARBA00023136"/>
    </source>
</evidence>
<dbReference type="Gene3D" id="1.20.1720.10">
    <property type="entry name" value="Multidrug resistance protein D"/>
    <property type="match status" value="1"/>
</dbReference>
<evidence type="ECO:0000259" key="9">
    <source>
        <dbReference type="PROSITE" id="PS50850"/>
    </source>
</evidence>
<evidence type="ECO:0000256" key="4">
    <source>
        <dbReference type="ARBA" id="ARBA00022692"/>
    </source>
</evidence>
<comment type="subcellular location">
    <subcellularLocation>
        <location evidence="1">Endomembrane system</location>
        <topology evidence="1">Multi-pass membrane protein</topology>
    </subcellularLocation>
</comment>
<feature type="transmembrane region" description="Helical" evidence="8">
    <location>
        <begin position="417"/>
        <end position="435"/>
    </location>
</feature>
<keyword evidence="5 8" id="KW-1133">Transmembrane helix</keyword>
<dbReference type="InParanoid" id="A0A2T2ZW38"/>
<dbReference type="EMBL" id="KZ678620">
    <property type="protein sequence ID" value="PSR78120.1"/>
    <property type="molecule type" value="Genomic_DNA"/>
</dbReference>
<evidence type="ECO:0000256" key="2">
    <source>
        <dbReference type="ARBA" id="ARBA00008335"/>
    </source>
</evidence>
<sequence length="581" mass="62301">MAKDEPTVHDQTNILPTGRLLVVFGALASALLITFIDQQSIGVVLPTIGRDLNSSSTITWAGTSSLIANTAFQVLYGRLSDIFGRKVMLVSSLCLLALGDLLCSFAKTGPQFFAFRAISGVASGGNMALAMMVVSDVTTLKQRGKFMGILGSCVGLGNAVGPFISSSFAEKVTWRALFWLLCPLAVCAALVLYFLLPPQTIPPEPLKAKLAKIDYLGILFSSVGTVLLLIPISGIGTEFAANSPMVISMLTIGAVFLLFFVLTEWKVAKLPMFPFRLFKKPALAAMMIQNFLIGLAYYSILYYLPLFYQIVRQMSVIQSALMILPVVLPQSLASIASGQYMSRTNRYGEVIWAGFSLWVTAAVVESRFSRTFPLAGMIVVLVIQGAGVGFTFQPTLVAAQAHSARADRAVVISSRNFLRSLGGACGLAIASALYSNTVVSRLPAPPAVPAALASEIKASVFSVPDLTGLTESEKDAVLDTYTLASRSVFYFWTGCICCCWLLMFFIKDKGLQRREETQEAKKATDAEAQGPVGESQTAATSGMEDGEGDDTAAETGDTTGSDVEKEKTSTNVRSAQRDKEP</sequence>
<dbReference type="GO" id="GO:0012505">
    <property type="term" value="C:endomembrane system"/>
    <property type="evidence" value="ECO:0007669"/>
    <property type="project" value="UniProtKB-SubCell"/>
</dbReference>
<keyword evidence="3" id="KW-0813">Transport</keyword>
<dbReference type="OrthoDB" id="10021397at2759"/>
<feature type="transmembrane region" description="Helical" evidence="8">
    <location>
        <begin position="20"/>
        <end position="37"/>
    </location>
</feature>
<keyword evidence="11" id="KW-1185">Reference proteome</keyword>
<dbReference type="GO" id="GO:0005886">
    <property type="term" value="C:plasma membrane"/>
    <property type="evidence" value="ECO:0007669"/>
    <property type="project" value="TreeGrafter"/>
</dbReference>
<evidence type="ECO:0000256" key="7">
    <source>
        <dbReference type="SAM" id="MobiDB-lite"/>
    </source>
</evidence>
<keyword evidence="6 8" id="KW-0472">Membrane</keyword>
<proteinExistence type="inferred from homology"/>
<dbReference type="Pfam" id="PF07690">
    <property type="entry name" value="MFS_1"/>
    <property type="match status" value="1"/>
</dbReference>
<dbReference type="PANTHER" id="PTHR23501:SF78">
    <property type="entry name" value="MAJOR FACILITATOR SUPERFAMILY (MFS) PROFILE DOMAIN-CONTAINING PROTEIN-RELATED"/>
    <property type="match status" value="1"/>
</dbReference>
<dbReference type="PRINTS" id="PR01035">
    <property type="entry name" value="TCRTETA"/>
</dbReference>
<feature type="transmembrane region" description="Helical" evidence="8">
    <location>
        <begin position="146"/>
        <end position="164"/>
    </location>
</feature>
<dbReference type="InterPro" id="IPR001958">
    <property type="entry name" value="Tet-R_TetA/multi-R_MdtG-like"/>
</dbReference>
<feature type="transmembrane region" description="Helical" evidence="8">
    <location>
        <begin position="176"/>
        <end position="196"/>
    </location>
</feature>
<dbReference type="FunFam" id="1.20.1720.10:FF:000013">
    <property type="entry name" value="Related to multidrug resistance proteins"/>
    <property type="match status" value="1"/>
</dbReference>
<dbReference type="Gene3D" id="1.20.1250.20">
    <property type="entry name" value="MFS general substrate transporter like domains"/>
    <property type="match status" value="1"/>
</dbReference>
<evidence type="ECO:0000256" key="5">
    <source>
        <dbReference type="ARBA" id="ARBA00022989"/>
    </source>
</evidence>
<dbReference type="PANTHER" id="PTHR23501">
    <property type="entry name" value="MAJOR FACILITATOR SUPERFAMILY"/>
    <property type="match status" value="1"/>
</dbReference>
<feature type="transmembrane region" description="Helical" evidence="8">
    <location>
        <begin position="241"/>
        <end position="262"/>
    </location>
</feature>
<reference evidence="10 11" key="1">
    <citation type="journal article" date="2018" name="Mycol. Prog.">
        <title>Coniella lustricola, a new species from submerged detritus.</title>
        <authorList>
            <person name="Raudabaugh D.B."/>
            <person name="Iturriaga T."/>
            <person name="Carver A."/>
            <person name="Mondo S."/>
            <person name="Pangilinan J."/>
            <person name="Lipzen A."/>
            <person name="He G."/>
            <person name="Amirebrahimi M."/>
            <person name="Grigoriev I.V."/>
            <person name="Miller A.N."/>
        </authorList>
    </citation>
    <scope>NUCLEOTIDE SEQUENCE [LARGE SCALE GENOMIC DNA]</scope>
    <source>
        <strain evidence="10 11">B22-T-1</strain>
    </source>
</reference>
<feature type="region of interest" description="Disordered" evidence="7">
    <location>
        <begin position="518"/>
        <end position="581"/>
    </location>
</feature>
<feature type="transmembrane region" description="Helical" evidence="8">
    <location>
        <begin position="488"/>
        <end position="506"/>
    </location>
</feature>